<organism evidence="3 4">
    <name type="scientific">Trichobilharzia regenti</name>
    <name type="common">Nasal bird schistosome</name>
    <dbReference type="NCBI Taxonomy" id="157069"/>
    <lineage>
        <taxon>Eukaryota</taxon>
        <taxon>Metazoa</taxon>
        <taxon>Spiralia</taxon>
        <taxon>Lophotrochozoa</taxon>
        <taxon>Platyhelminthes</taxon>
        <taxon>Trematoda</taxon>
        <taxon>Digenea</taxon>
        <taxon>Strigeidida</taxon>
        <taxon>Schistosomatoidea</taxon>
        <taxon>Schistosomatidae</taxon>
        <taxon>Trichobilharzia</taxon>
    </lineage>
</organism>
<protein>
    <submittedName>
        <fullName evidence="4">Uncharacterized protein</fullName>
    </submittedName>
</protein>
<dbReference type="WBParaSite" id="TREG1_111540.1">
    <property type="protein sequence ID" value="TREG1_111540.1"/>
    <property type="gene ID" value="TREG1_111540"/>
</dbReference>
<evidence type="ECO:0000313" key="3">
    <source>
        <dbReference type="Proteomes" id="UP000050795"/>
    </source>
</evidence>
<keyword evidence="3" id="KW-1185">Reference proteome</keyword>
<dbReference type="AlphaFoldDB" id="A0AA85IYD6"/>
<feature type="signal peptide" evidence="2">
    <location>
        <begin position="1"/>
        <end position="24"/>
    </location>
</feature>
<keyword evidence="1" id="KW-1133">Transmembrane helix</keyword>
<feature type="transmembrane region" description="Helical" evidence="1">
    <location>
        <begin position="50"/>
        <end position="69"/>
    </location>
</feature>
<feature type="chain" id="PRO_5041704420" evidence="2">
    <location>
        <begin position="25"/>
        <end position="80"/>
    </location>
</feature>
<accession>A0AA85IYD6</accession>
<dbReference type="Proteomes" id="UP000050795">
    <property type="component" value="Unassembled WGS sequence"/>
</dbReference>
<sequence length="80" mass="8692">MMGVYAIVLIISSILLVFVKETSAGAVYEVEGLDDAYSSSMSADQLPSPSARFSVFIGEFLSALCLINTKLSVFLEYFKP</sequence>
<name>A0AA85IYD6_TRIRE</name>
<reference evidence="4" key="2">
    <citation type="submission" date="2023-11" db="UniProtKB">
        <authorList>
            <consortium name="WormBaseParasite"/>
        </authorList>
    </citation>
    <scope>IDENTIFICATION</scope>
</reference>
<keyword evidence="1" id="KW-0812">Transmembrane</keyword>
<evidence type="ECO:0000256" key="2">
    <source>
        <dbReference type="SAM" id="SignalP"/>
    </source>
</evidence>
<keyword evidence="1" id="KW-0472">Membrane</keyword>
<evidence type="ECO:0000313" key="4">
    <source>
        <dbReference type="WBParaSite" id="TREG1_111540.1"/>
    </source>
</evidence>
<evidence type="ECO:0000256" key="1">
    <source>
        <dbReference type="SAM" id="Phobius"/>
    </source>
</evidence>
<reference evidence="3" key="1">
    <citation type="submission" date="2022-06" db="EMBL/GenBank/DDBJ databases">
        <authorList>
            <person name="Berger JAMES D."/>
            <person name="Berger JAMES D."/>
        </authorList>
    </citation>
    <scope>NUCLEOTIDE SEQUENCE [LARGE SCALE GENOMIC DNA]</scope>
</reference>
<proteinExistence type="predicted"/>
<keyword evidence="2" id="KW-0732">Signal</keyword>